<feature type="domain" description="6-phospho-N-acetylmuramidase N-terminal" evidence="2">
    <location>
        <begin position="2"/>
        <end position="232"/>
    </location>
</feature>
<dbReference type="Pfam" id="PF05913">
    <property type="entry name" value="MupG_C"/>
    <property type="match status" value="1"/>
</dbReference>
<dbReference type="PANTHER" id="PTHR38435">
    <property type="match status" value="1"/>
</dbReference>
<dbReference type="Proteomes" id="UP000065533">
    <property type="component" value="Chromosome"/>
</dbReference>
<keyword evidence="4" id="KW-1185">Reference proteome</keyword>
<evidence type="ECO:0000313" key="3">
    <source>
        <dbReference type="EMBL" id="ALS79675.1"/>
    </source>
</evidence>
<sequence length="350" mass="39572">MLGISVYLGDESFTHLKPYIERLSKNGFAAIFTSLHIPEDNPRLYKERLQQLGNWAQQFDMELVADIAPQSLAHLGFDWHNAEGLLDWGVTGLRIDYGVDDQIIAALSHKMKIALNASTLTKEGLAALVESGMQKETVEMWHNFYPRPETGLDAMEFVKTNLWLKSEGLTVMAFIPGDKTLRGPLYKGLPTLEEHRGMAPFEAYLYLKENGAVDKVLIGDITLSEKSLQQFEMFGQGIISLRAKNFVQLDEMPAQTNRWDAARDCIRSMESRQYGLIGTHLLKSENTIFRSKGSITVDNEQYGRYRGELQITKRDLPADDKVNVIGKVIEEDLALLAFIKGGVKFQIKWI</sequence>
<evidence type="ECO:0000313" key="4">
    <source>
        <dbReference type="Proteomes" id="UP000065533"/>
    </source>
</evidence>
<evidence type="ECO:0000259" key="2">
    <source>
        <dbReference type="Pfam" id="PF19200"/>
    </source>
</evidence>
<name>A0AAC9F2A5_9BACL</name>
<dbReference type="RefSeq" id="WP_058386321.1">
    <property type="nucleotide sequence ID" value="NZ_CP013661.2"/>
</dbReference>
<dbReference type="InterPro" id="IPR013785">
    <property type="entry name" value="Aldolase_TIM"/>
</dbReference>
<dbReference type="KEGG" id="pku:AUO94_14035"/>
<dbReference type="InterPro" id="IPR029000">
    <property type="entry name" value="Cyclophilin-like_dom_sf"/>
</dbReference>
<dbReference type="SUPFAM" id="SSF51445">
    <property type="entry name" value="(Trans)glycosidases"/>
    <property type="match status" value="1"/>
</dbReference>
<feature type="domain" description="6-phospho-N-acetylmuramidase C-terminal" evidence="1">
    <location>
        <begin position="254"/>
        <end position="348"/>
    </location>
</feature>
<dbReference type="EMBL" id="CP013661">
    <property type="protein sequence ID" value="ALS79675.1"/>
    <property type="molecule type" value="Genomic_DNA"/>
</dbReference>
<evidence type="ECO:0000259" key="1">
    <source>
        <dbReference type="Pfam" id="PF05913"/>
    </source>
</evidence>
<dbReference type="InterPro" id="IPR043797">
    <property type="entry name" value="MupG_N"/>
</dbReference>
<dbReference type="InterPro" id="IPR043894">
    <property type="entry name" value="MupG_C"/>
</dbReference>
<protein>
    <submittedName>
        <fullName evidence="3">Cell surface protein</fullName>
    </submittedName>
</protein>
<organism evidence="3 4">
    <name type="scientific">Planococcus kocurii</name>
    <dbReference type="NCBI Taxonomy" id="1374"/>
    <lineage>
        <taxon>Bacteria</taxon>
        <taxon>Bacillati</taxon>
        <taxon>Bacillota</taxon>
        <taxon>Bacilli</taxon>
        <taxon>Bacillales</taxon>
        <taxon>Caryophanaceae</taxon>
        <taxon>Planococcus</taxon>
    </lineage>
</organism>
<dbReference type="Gene3D" id="2.40.100.10">
    <property type="entry name" value="Cyclophilin-like"/>
    <property type="match status" value="1"/>
</dbReference>
<gene>
    <name evidence="3" type="ORF">AUO94_14035</name>
</gene>
<dbReference type="AlphaFoldDB" id="A0AAC9F2A5"/>
<dbReference type="PANTHER" id="PTHR38435:SF2">
    <property type="entry name" value="DUF871 DOMAIN-CONTAINING PROTEIN"/>
    <property type="match status" value="1"/>
</dbReference>
<dbReference type="InterPro" id="IPR008589">
    <property type="entry name" value="MupG"/>
</dbReference>
<dbReference type="InterPro" id="IPR017853">
    <property type="entry name" value="GH"/>
</dbReference>
<dbReference type="SUPFAM" id="SSF50891">
    <property type="entry name" value="Cyclophilin-like"/>
    <property type="match status" value="1"/>
</dbReference>
<dbReference type="Gene3D" id="3.20.20.70">
    <property type="entry name" value="Aldolase class I"/>
    <property type="match status" value="1"/>
</dbReference>
<accession>A0AAC9F2A5</accession>
<reference evidence="3" key="1">
    <citation type="submission" date="2016-01" db="EMBL/GenBank/DDBJ databases">
        <title>Complete genome of Planococcus kocurri type strain.</title>
        <authorList>
            <person name="See-Too W.S."/>
        </authorList>
    </citation>
    <scope>NUCLEOTIDE SEQUENCE [LARGE SCALE GENOMIC DNA]</scope>
    <source>
        <strain evidence="3">ATCC 43650</strain>
    </source>
</reference>
<proteinExistence type="predicted"/>
<dbReference type="Pfam" id="PF19200">
    <property type="entry name" value="MupG_N"/>
    <property type="match status" value="1"/>
</dbReference>